<dbReference type="AlphaFoldDB" id="A0A1E1KUL4"/>
<accession>A0A1E1KUL4</accession>
<evidence type="ECO:0000313" key="2">
    <source>
        <dbReference type="EMBL" id="CZT01796.1"/>
    </source>
</evidence>
<protein>
    <submittedName>
        <fullName evidence="2">Related to CLOCK-CONTROLLED PROTEIN 6 (CCG-6)</fullName>
    </submittedName>
</protein>
<keyword evidence="1" id="KW-0732">Signal</keyword>
<name>A0A1E1KUL4_9HELO</name>
<evidence type="ECO:0000313" key="3">
    <source>
        <dbReference type="Proteomes" id="UP000178912"/>
    </source>
</evidence>
<organism evidence="2 3">
    <name type="scientific">Rhynchosporium agropyri</name>
    <dbReference type="NCBI Taxonomy" id="914238"/>
    <lineage>
        <taxon>Eukaryota</taxon>
        <taxon>Fungi</taxon>
        <taxon>Dikarya</taxon>
        <taxon>Ascomycota</taxon>
        <taxon>Pezizomycotina</taxon>
        <taxon>Leotiomycetes</taxon>
        <taxon>Helotiales</taxon>
        <taxon>Ploettnerulaceae</taxon>
        <taxon>Rhynchosporium</taxon>
    </lineage>
</organism>
<reference evidence="3" key="1">
    <citation type="submission" date="2016-03" db="EMBL/GenBank/DDBJ databases">
        <authorList>
            <person name="Guldener U."/>
        </authorList>
    </citation>
    <scope>NUCLEOTIDE SEQUENCE [LARGE SCALE GENOMIC DNA]</scope>
    <source>
        <strain evidence="3">04CH-RAC-A.6.1</strain>
    </source>
</reference>
<evidence type="ECO:0000256" key="1">
    <source>
        <dbReference type="SAM" id="SignalP"/>
    </source>
</evidence>
<gene>
    <name evidence="2" type="ORF">RAG0_09238</name>
</gene>
<dbReference type="Proteomes" id="UP000178912">
    <property type="component" value="Unassembled WGS sequence"/>
</dbReference>
<dbReference type="InterPro" id="IPR038843">
    <property type="entry name" value="Sed1/Spi1"/>
</dbReference>
<dbReference type="EMBL" id="FJUX01000053">
    <property type="protein sequence ID" value="CZT01796.1"/>
    <property type="molecule type" value="Genomic_DNA"/>
</dbReference>
<feature type="chain" id="PRO_5009446519" evidence="1">
    <location>
        <begin position="21"/>
        <end position="161"/>
    </location>
</feature>
<dbReference type="GO" id="GO:0009277">
    <property type="term" value="C:fungal-type cell wall"/>
    <property type="evidence" value="ECO:0007669"/>
    <property type="project" value="TreeGrafter"/>
</dbReference>
<sequence>MQYAAVAVLALAATASASYGNETIVYTTEVHTAYTTVCPASTQLTYNGVTYTATENQTLTITNCPCTVVKPVTTTSAVYCATCSTSTPVAVAYPTANATVVHGGVPTYPASPVGPVGTAAPTSLPSGKPSPSPITASGANKAFALSGASLAGLLGLAAYLL</sequence>
<dbReference type="GO" id="GO:0031505">
    <property type="term" value="P:fungal-type cell wall organization"/>
    <property type="evidence" value="ECO:0007669"/>
    <property type="project" value="InterPro"/>
</dbReference>
<dbReference type="GO" id="GO:0005199">
    <property type="term" value="F:structural constituent of cell wall"/>
    <property type="evidence" value="ECO:0007669"/>
    <property type="project" value="InterPro"/>
</dbReference>
<dbReference type="PANTHER" id="PTHR35523">
    <property type="entry name" value="CELL WALL PROTEIN SED1"/>
    <property type="match status" value="1"/>
</dbReference>
<proteinExistence type="predicted"/>
<dbReference type="PANTHER" id="PTHR35523:SF1">
    <property type="entry name" value="CELL WALL PROTEIN SED1"/>
    <property type="match status" value="1"/>
</dbReference>
<dbReference type="OrthoDB" id="4094614at2759"/>
<feature type="signal peptide" evidence="1">
    <location>
        <begin position="1"/>
        <end position="20"/>
    </location>
</feature>
<keyword evidence="3" id="KW-1185">Reference proteome</keyword>